<comment type="caution">
    <text evidence="3">The sequence shown here is derived from an EMBL/GenBank/DDBJ whole genome shotgun (WGS) entry which is preliminary data.</text>
</comment>
<evidence type="ECO:0000259" key="2">
    <source>
        <dbReference type="Pfam" id="PF13240"/>
    </source>
</evidence>
<proteinExistence type="predicted"/>
<dbReference type="Proteomes" id="UP000321026">
    <property type="component" value="Unassembled WGS sequence"/>
</dbReference>
<sequence length="112" mass="12249">MNQPCNYCGKEIPKDAPLCPFCGKRLKEGVSRISNSKIITVFLVAFLLPPLGLIPGVKYLLSNDERSTAVGIMAIILTFLSLAITIYFLMQALTGISAQYTEINNLNSVIPQ</sequence>
<feature type="transmembrane region" description="Helical" evidence="1">
    <location>
        <begin position="69"/>
        <end position="90"/>
    </location>
</feature>
<feature type="transmembrane region" description="Helical" evidence="1">
    <location>
        <begin position="38"/>
        <end position="57"/>
    </location>
</feature>
<dbReference type="AlphaFoldDB" id="A0A5C7J4V4"/>
<keyword evidence="1" id="KW-0812">Transmembrane</keyword>
<name>A0A5C7J4V4_9BACT</name>
<accession>A0A5C7J4V4</accession>
<keyword evidence="1" id="KW-0472">Membrane</keyword>
<reference evidence="3 4" key="1">
    <citation type="submission" date="2018-09" db="EMBL/GenBank/DDBJ databases">
        <title>Metagenome Assembled Genomes from an Advanced Water Purification Facility.</title>
        <authorList>
            <person name="Stamps B.W."/>
            <person name="Spear J.R."/>
        </authorList>
    </citation>
    <scope>NUCLEOTIDE SEQUENCE [LARGE SCALE GENOMIC DNA]</scope>
    <source>
        <strain evidence="3">Bin_63_2</strain>
    </source>
</reference>
<organism evidence="3 4">
    <name type="scientific">Candidatus Dojkabacteria bacterium</name>
    <dbReference type="NCBI Taxonomy" id="2099670"/>
    <lineage>
        <taxon>Bacteria</taxon>
        <taxon>Candidatus Dojkabacteria</taxon>
    </lineage>
</organism>
<evidence type="ECO:0000313" key="3">
    <source>
        <dbReference type="EMBL" id="TXG76525.1"/>
    </source>
</evidence>
<feature type="domain" description="Zinc-ribbon" evidence="2">
    <location>
        <begin position="5"/>
        <end position="26"/>
    </location>
</feature>
<keyword evidence="1" id="KW-1133">Transmembrane helix</keyword>
<evidence type="ECO:0000313" key="4">
    <source>
        <dbReference type="Proteomes" id="UP000321026"/>
    </source>
</evidence>
<dbReference type="EMBL" id="SSDS01000072">
    <property type="protein sequence ID" value="TXG76525.1"/>
    <property type="molecule type" value="Genomic_DNA"/>
</dbReference>
<protein>
    <submittedName>
        <fullName evidence="3">Zinc ribbon domain-containing protein</fullName>
    </submittedName>
</protein>
<evidence type="ECO:0000256" key="1">
    <source>
        <dbReference type="SAM" id="Phobius"/>
    </source>
</evidence>
<gene>
    <name evidence="3" type="ORF">E6Q11_04670</name>
</gene>
<dbReference type="Pfam" id="PF13240">
    <property type="entry name" value="Zn_Ribbon_1"/>
    <property type="match status" value="1"/>
</dbReference>
<dbReference type="InterPro" id="IPR026870">
    <property type="entry name" value="Zinc_ribbon_dom"/>
</dbReference>